<dbReference type="InterPro" id="IPR014748">
    <property type="entry name" value="Enoyl-CoA_hydra_C"/>
</dbReference>
<name>A0ABS1CZL8_9PROT</name>
<dbReference type="GO" id="GO:0004300">
    <property type="term" value="F:enoyl-CoA hydratase activity"/>
    <property type="evidence" value="ECO:0007669"/>
    <property type="project" value="UniProtKB-EC"/>
</dbReference>
<dbReference type="EMBL" id="NRSG01000138">
    <property type="protein sequence ID" value="MBK1659984.1"/>
    <property type="molecule type" value="Genomic_DNA"/>
</dbReference>
<keyword evidence="3" id="KW-0456">Lyase</keyword>
<dbReference type="InterPro" id="IPR001753">
    <property type="entry name" value="Enoyl-CoA_hydra/iso"/>
</dbReference>
<dbReference type="Gene3D" id="3.90.226.10">
    <property type="entry name" value="2-enoyl-CoA Hydratase, Chain A, domain 1"/>
    <property type="match status" value="1"/>
</dbReference>
<dbReference type="InterPro" id="IPR029045">
    <property type="entry name" value="ClpP/crotonase-like_dom_sf"/>
</dbReference>
<protein>
    <submittedName>
        <fullName evidence="3">Enoyl-CoA hydratase</fullName>
        <ecNumber evidence="3">4.2.1.17</ecNumber>
    </submittedName>
</protein>
<evidence type="ECO:0000313" key="3">
    <source>
        <dbReference type="EMBL" id="MBK1659984.1"/>
    </source>
</evidence>
<dbReference type="Proteomes" id="UP000697995">
    <property type="component" value="Unassembled WGS sequence"/>
</dbReference>
<keyword evidence="4" id="KW-1185">Reference proteome</keyword>
<dbReference type="NCBIfam" id="NF004781">
    <property type="entry name" value="PRK06127.1"/>
    <property type="match status" value="1"/>
</dbReference>
<dbReference type="PANTHER" id="PTHR42964:SF1">
    <property type="entry name" value="POLYKETIDE BIOSYNTHESIS ENOYL-COA HYDRATASE PKSH-RELATED"/>
    <property type="match status" value="1"/>
</dbReference>
<dbReference type="InterPro" id="IPR051683">
    <property type="entry name" value="Enoyl-CoA_Hydratase/Isomerase"/>
</dbReference>
<dbReference type="Gene3D" id="1.10.12.10">
    <property type="entry name" value="Lyase 2-enoyl-coa Hydratase, Chain A, domain 2"/>
    <property type="match status" value="1"/>
</dbReference>
<comment type="caution">
    <text evidence="3">The sequence shown here is derived from an EMBL/GenBank/DDBJ whole genome shotgun (WGS) entry which is preliminary data.</text>
</comment>
<dbReference type="PANTHER" id="PTHR42964">
    <property type="entry name" value="ENOYL-COA HYDRATASE"/>
    <property type="match status" value="1"/>
</dbReference>
<accession>A0ABS1CZL8</accession>
<dbReference type="CDD" id="cd06558">
    <property type="entry name" value="crotonase-like"/>
    <property type="match status" value="1"/>
</dbReference>
<evidence type="ECO:0000313" key="4">
    <source>
        <dbReference type="Proteomes" id="UP000697995"/>
    </source>
</evidence>
<dbReference type="EC" id="4.2.1.17" evidence="3"/>
<evidence type="ECO:0000256" key="1">
    <source>
        <dbReference type="ARBA" id="ARBA00005254"/>
    </source>
</evidence>
<reference evidence="3 4" key="1">
    <citation type="journal article" date="2020" name="Microorganisms">
        <title>Osmotic Adaptation and Compatible Solute Biosynthesis of Phototrophic Bacteria as Revealed from Genome Analyses.</title>
        <authorList>
            <person name="Imhoff J.F."/>
            <person name="Rahn T."/>
            <person name="Kunzel S."/>
            <person name="Keller A."/>
            <person name="Neulinger S.C."/>
        </authorList>
    </citation>
    <scope>NUCLEOTIDE SEQUENCE [LARGE SCALE GENOMIC DNA]</scope>
    <source>
        <strain evidence="3 4">DSM 15382</strain>
    </source>
</reference>
<dbReference type="SUPFAM" id="SSF52096">
    <property type="entry name" value="ClpP/crotonase"/>
    <property type="match status" value="1"/>
</dbReference>
<dbReference type="PROSITE" id="PS00166">
    <property type="entry name" value="ENOYL_COA_HYDRATASE"/>
    <property type="match status" value="1"/>
</dbReference>
<sequence length="267" mass="29039">MSEFEFAEGKILASIQDGVGRVVFNQPEKRNAMSVNMWEGMGQALDRFAADDAVRCVVLQGAGDKAFVSGADISQFEKVRNNADAQKEYDRLTSAGRLKLSTYEKPVIAQIRGFCMGGGLGIAMSTDIRIASEDSQFGIPAAKLSIAYGFDMVRALVDLVGPAHAHMILMTGERFDAREAERMGLVNRVVPAGDLDATVAKLTATLAGNAPLSLRTNKQTVKAVCADRADRDMEKIRIAMAACFDSEDYKEGRRAFMEKRKPAFAGR</sequence>
<dbReference type="RefSeq" id="WP_133222029.1">
    <property type="nucleotide sequence ID" value="NZ_NRSG01000138.1"/>
</dbReference>
<dbReference type="InterPro" id="IPR018376">
    <property type="entry name" value="Enoyl-CoA_hyd/isom_CS"/>
</dbReference>
<comment type="similarity">
    <text evidence="1 2">Belongs to the enoyl-CoA hydratase/isomerase family.</text>
</comment>
<gene>
    <name evidence="3" type="ORF">CKO45_17280</name>
</gene>
<organism evidence="3 4">
    <name type="scientific">Paracraurococcus ruber</name>
    <dbReference type="NCBI Taxonomy" id="77675"/>
    <lineage>
        <taxon>Bacteria</taxon>
        <taxon>Pseudomonadati</taxon>
        <taxon>Pseudomonadota</taxon>
        <taxon>Alphaproteobacteria</taxon>
        <taxon>Acetobacterales</taxon>
        <taxon>Roseomonadaceae</taxon>
        <taxon>Paracraurococcus</taxon>
    </lineage>
</organism>
<evidence type="ECO:0000256" key="2">
    <source>
        <dbReference type="RuleBase" id="RU003707"/>
    </source>
</evidence>
<dbReference type="Pfam" id="PF00378">
    <property type="entry name" value="ECH_1"/>
    <property type="match status" value="1"/>
</dbReference>
<proteinExistence type="inferred from homology"/>